<proteinExistence type="predicted"/>
<comment type="caution">
    <text evidence="1">The sequence shown here is derived from an EMBL/GenBank/DDBJ whole genome shotgun (WGS) entry which is preliminary data.</text>
</comment>
<keyword evidence="2" id="KW-1185">Reference proteome</keyword>
<dbReference type="EMBL" id="CM047901">
    <property type="protein sequence ID" value="KAJ0096818.1"/>
    <property type="molecule type" value="Genomic_DNA"/>
</dbReference>
<gene>
    <name evidence="1" type="ORF">Patl1_27514</name>
</gene>
<evidence type="ECO:0000313" key="2">
    <source>
        <dbReference type="Proteomes" id="UP001164250"/>
    </source>
</evidence>
<reference evidence="2" key="1">
    <citation type="journal article" date="2023" name="G3 (Bethesda)">
        <title>Genome assembly and association tests identify interacting loci associated with vigor, precocity, and sex in interspecific pistachio rootstocks.</title>
        <authorList>
            <person name="Palmer W."/>
            <person name="Jacygrad E."/>
            <person name="Sagayaradj S."/>
            <person name="Cavanaugh K."/>
            <person name="Han R."/>
            <person name="Bertier L."/>
            <person name="Beede B."/>
            <person name="Kafkas S."/>
            <person name="Golino D."/>
            <person name="Preece J."/>
            <person name="Michelmore R."/>
        </authorList>
    </citation>
    <scope>NUCLEOTIDE SEQUENCE [LARGE SCALE GENOMIC DNA]</scope>
</reference>
<name>A0ACC1BDA8_9ROSI</name>
<accession>A0ACC1BDA8</accession>
<sequence length="220" mass="24684">MPPLAMDFTIPALGACWALIEPMASFFCRGDISPDLCQICVKVASKKIKNLCPKQKEAIIWYEECMLRYSNRSIFSDMEEDTRVYLGNQNNVIHPSQFNQTLADLMNSLAHEAVSSSNFFAAEDVNFTTVTRLYGLVQCTPNIVSSECYTCLAACVSEIRKYCNGKEGGRISKPSCNIRFEIYPFYSMASHPPPPPATSTSKIVNYLSQVYTGSYIYFYG</sequence>
<protein>
    <submittedName>
        <fullName evidence="1">Uncharacterized protein</fullName>
    </submittedName>
</protein>
<organism evidence="1 2">
    <name type="scientific">Pistacia atlantica</name>
    <dbReference type="NCBI Taxonomy" id="434234"/>
    <lineage>
        <taxon>Eukaryota</taxon>
        <taxon>Viridiplantae</taxon>
        <taxon>Streptophyta</taxon>
        <taxon>Embryophyta</taxon>
        <taxon>Tracheophyta</taxon>
        <taxon>Spermatophyta</taxon>
        <taxon>Magnoliopsida</taxon>
        <taxon>eudicotyledons</taxon>
        <taxon>Gunneridae</taxon>
        <taxon>Pentapetalae</taxon>
        <taxon>rosids</taxon>
        <taxon>malvids</taxon>
        <taxon>Sapindales</taxon>
        <taxon>Anacardiaceae</taxon>
        <taxon>Pistacia</taxon>
    </lineage>
</organism>
<dbReference type="Proteomes" id="UP001164250">
    <property type="component" value="Chromosome 5"/>
</dbReference>
<evidence type="ECO:0000313" key="1">
    <source>
        <dbReference type="EMBL" id="KAJ0096818.1"/>
    </source>
</evidence>